<gene>
    <name evidence="4" type="ORF">M9R61_01420</name>
</gene>
<sequence length="750" mass="82199">MRKKSLKLVIVITTIISIIAAPQVSASTNIKQLIIDAQNAGTILKWAISKDGSADFKTRPYEQYNITKETIAAAEKAAIKLSKSEQLNAQAKLVEPKIHVKRAQAYIDAITSSEKITKLTSNLQVAIDSANLNSVEAAYHIATAEYRKQAKLLDRVYGQTTRDGIRNQVKPAMEKLIQDVKNDVTVKMYLDQANEFIKDNKLLEASLELDKANSYIANKSTNFTFRTFLTKAYDETLRSLPLQPLFITSDGKNNVTVNFSKAYHIPLEGLVAGQFKVSGETVQSAQLSKDKKSVILNTSDLDANTSYTVSWKENQLNFMTEAVPDTTGIALTDKENTYLETTNSKVYTAKLTNLDGSTYTGRVKVSLGEANEKTATNSTSAVITSINGQSVDSGQETIGFADQNGNLVILIAAAYGFSAETPSVTYVQPTIEKIDGNNSIKEAGITHFYQLQNVEGPYMLTIESEVNTTEDDYIFTGDHKYKWDANDLFFIYGVQVSQEVFGKALSKGDRVEVSYSTRADNHSTWNIHVDVTEDAEVVFQNPVTSPLTFDGYSYDISGTAQPGNRVKVYRNDILVGTTIVDNKGYWTLGSVSLLQEVANTFVAYQYTPGKDGINGEGAVNENNPATTTINEGAFASTQIDFIDKGSNGLSISDTLEFTFHNPSYGHEFKKGISGTITLNDGFGKNAVVKIEYIDEDTLQIVDFVSTDVGFNHKASLFVITKTNGIVNQDQLTLSISGNGATSFVENNSIN</sequence>
<comment type="caution">
    <text evidence="4">The sequence shown here is derived from an EMBL/GenBank/DDBJ whole genome shotgun (WGS) entry which is preliminary data.</text>
</comment>
<dbReference type="InterPro" id="IPR041378">
    <property type="entry name" value="S-layer_SbsC_C"/>
</dbReference>
<name>A0A9X3L695_9BACI</name>
<accession>A0A9X3L695</accession>
<dbReference type="Gene3D" id="2.60.40.1220">
    <property type="match status" value="1"/>
</dbReference>
<organism evidence="4 5">
    <name type="scientific">Psychrobacillus psychrodurans</name>
    <dbReference type="NCBI Taxonomy" id="126157"/>
    <lineage>
        <taxon>Bacteria</taxon>
        <taxon>Bacillati</taxon>
        <taxon>Bacillota</taxon>
        <taxon>Bacilli</taxon>
        <taxon>Bacillales</taxon>
        <taxon>Bacillaceae</taxon>
        <taxon>Psychrobacillus</taxon>
    </lineage>
</organism>
<dbReference type="Pfam" id="PF18058">
    <property type="entry name" value="SbsC_C"/>
    <property type="match status" value="1"/>
</dbReference>
<evidence type="ECO:0000259" key="3">
    <source>
        <dbReference type="Pfam" id="PF18058"/>
    </source>
</evidence>
<dbReference type="InterPro" id="IPR014755">
    <property type="entry name" value="Cu-Rt/internalin_Ig-like"/>
</dbReference>
<evidence type="ECO:0000256" key="2">
    <source>
        <dbReference type="SAM" id="SignalP"/>
    </source>
</evidence>
<dbReference type="Gene3D" id="1.20.58.770">
    <property type="match status" value="1"/>
</dbReference>
<dbReference type="Gene3D" id="2.60.40.10">
    <property type="entry name" value="Immunoglobulins"/>
    <property type="match status" value="1"/>
</dbReference>
<dbReference type="Proteomes" id="UP001152172">
    <property type="component" value="Unassembled WGS sequence"/>
</dbReference>
<feature type="signal peptide" evidence="2">
    <location>
        <begin position="1"/>
        <end position="26"/>
    </location>
</feature>
<dbReference type="AlphaFoldDB" id="A0A9X3L695"/>
<feature type="domain" description="SbsC C-terminal" evidence="3">
    <location>
        <begin position="45"/>
        <end position="168"/>
    </location>
</feature>
<dbReference type="RefSeq" id="WP_269920676.1">
    <property type="nucleotide sequence ID" value="NZ_JAMKBI010000001.1"/>
</dbReference>
<keyword evidence="5" id="KW-1185">Reference proteome</keyword>
<feature type="chain" id="PRO_5040817036" description="SbsC C-terminal domain-containing protein" evidence="2">
    <location>
        <begin position="27"/>
        <end position="750"/>
    </location>
</feature>
<dbReference type="EMBL" id="JAMKBI010000001">
    <property type="protein sequence ID" value="MCZ8532003.1"/>
    <property type="molecule type" value="Genomic_DNA"/>
</dbReference>
<evidence type="ECO:0000313" key="5">
    <source>
        <dbReference type="Proteomes" id="UP001152172"/>
    </source>
</evidence>
<proteinExistence type="predicted"/>
<dbReference type="Gene3D" id="1.20.58.780">
    <property type="match status" value="1"/>
</dbReference>
<evidence type="ECO:0000256" key="1">
    <source>
        <dbReference type="ARBA" id="ARBA00022729"/>
    </source>
</evidence>
<reference evidence="4" key="1">
    <citation type="submission" date="2022-05" db="EMBL/GenBank/DDBJ databases">
        <authorList>
            <person name="Colautti A."/>
            <person name="Iacumin L."/>
        </authorList>
    </citation>
    <scope>NUCLEOTIDE SEQUENCE</scope>
    <source>
        <strain evidence="4">DSM 30747</strain>
    </source>
</reference>
<dbReference type="InterPro" id="IPR013783">
    <property type="entry name" value="Ig-like_fold"/>
</dbReference>
<keyword evidence="1 2" id="KW-0732">Signal</keyword>
<evidence type="ECO:0000313" key="4">
    <source>
        <dbReference type="EMBL" id="MCZ8532003.1"/>
    </source>
</evidence>
<protein>
    <recommendedName>
        <fullName evidence="3">SbsC C-terminal domain-containing protein</fullName>
    </recommendedName>
</protein>